<dbReference type="HOGENOM" id="CLU_2067112_0_0_1"/>
<name>F8NT81_SERL9</name>
<gene>
    <name evidence="1" type="ORF">SERLADRAFT_465886</name>
</gene>
<dbReference type="GeneID" id="18818971"/>
<protein>
    <submittedName>
        <fullName evidence="1">Uncharacterized protein</fullName>
    </submittedName>
</protein>
<feature type="non-terminal residue" evidence="1">
    <location>
        <position position="119"/>
    </location>
</feature>
<dbReference type="KEGG" id="sla:SERLADRAFT_465886"/>
<reference evidence="1" key="1">
    <citation type="submission" date="2011-04" db="EMBL/GenBank/DDBJ databases">
        <title>Evolution of plant cell wall degrading machinery underlies the functional diversity of forest fungi.</title>
        <authorList>
            <consortium name="US DOE Joint Genome Institute (JGI-PGF)"/>
            <person name="Eastwood D.C."/>
            <person name="Floudas D."/>
            <person name="Binder M."/>
            <person name="Majcherczyk A."/>
            <person name="Schneider P."/>
            <person name="Aerts A."/>
            <person name="Asiegbu F.O."/>
            <person name="Baker S.E."/>
            <person name="Barry K."/>
            <person name="Bendiksby M."/>
            <person name="Blumentritt M."/>
            <person name="Coutinho P.M."/>
            <person name="Cullen D."/>
            <person name="Cullen D."/>
            <person name="Gathman A."/>
            <person name="Goodell B."/>
            <person name="Henrissat B."/>
            <person name="Ihrmark K."/>
            <person name="Kauserud H."/>
            <person name="Kohler A."/>
            <person name="LaButti K."/>
            <person name="Lapidus A."/>
            <person name="Lavin J.L."/>
            <person name="Lee Y.-H."/>
            <person name="Lindquist E."/>
            <person name="Lilly W."/>
            <person name="Lucas S."/>
            <person name="Morin E."/>
            <person name="Murat C."/>
            <person name="Oguiza J.A."/>
            <person name="Park J."/>
            <person name="Pisabarro A.G."/>
            <person name="Riley R."/>
            <person name="Rosling A."/>
            <person name="Salamov A."/>
            <person name="Schmidt O."/>
            <person name="Schmutz J."/>
            <person name="Skrede I."/>
            <person name="Stenlid J."/>
            <person name="Wiebenga A."/>
            <person name="Xie X."/>
            <person name="Kues U."/>
            <person name="Hibbett D.S."/>
            <person name="Hoffmeister D."/>
            <person name="Hogberg N."/>
            <person name="Martin F."/>
            <person name="Grigoriev I.V."/>
            <person name="Watkinson S.C."/>
        </authorList>
    </citation>
    <scope>NUCLEOTIDE SEQUENCE</scope>
    <source>
        <strain evidence="1">S7.9</strain>
    </source>
</reference>
<dbReference type="InterPro" id="IPR008949">
    <property type="entry name" value="Isoprenoid_synthase_dom_sf"/>
</dbReference>
<evidence type="ECO:0000313" key="1">
    <source>
        <dbReference type="EMBL" id="EGO25554.1"/>
    </source>
</evidence>
<sequence>MPATHTNTISLHSSCTQDSTSYIPRLRLLLHEIGYRYEAQRPPNPGFRESFHEWFQTTLGPALSWDSKRLHGLEHASSGIAERAYPYANTEMNLLMGKLTAIAIVLDDSIEDEEMYGHM</sequence>
<dbReference type="Proteomes" id="UP000008064">
    <property type="component" value="Unassembled WGS sequence"/>
</dbReference>
<accession>F8NT81</accession>
<dbReference type="Gene3D" id="1.10.600.10">
    <property type="entry name" value="Farnesyl Diphosphate Synthase"/>
    <property type="match status" value="1"/>
</dbReference>
<proteinExistence type="predicted"/>
<dbReference type="OrthoDB" id="3017368at2759"/>
<dbReference type="EMBL" id="GL945433">
    <property type="protein sequence ID" value="EGO25554.1"/>
    <property type="molecule type" value="Genomic_DNA"/>
</dbReference>
<organism>
    <name type="scientific">Serpula lacrymans var. lacrymans (strain S7.9)</name>
    <name type="common">Dry rot fungus</name>
    <dbReference type="NCBI Taxonomy" id="578457"/>
    <lineage>
        <taxon>Eukaryota</taxon>
        <taxon>Fungi</taxon>
        <taxon>Dikarya</taxon>
        <taxon>Basidiomycota</taxon>
        <taxon>Agaricomycotina</taxon>
        <taxon>Agaricomycetes</taxon>
        <taxon>Agaricomycetidae</taxon>
        <taxon>Boletales</taxon>
        <taxon>Coniophorineae</taxon>
        <taxon>Serpulaceae</taxon>
        <taxon>Serpula</taxon>
    </lineage>
</organism>
<dbReference type="RefSeq" id="XP_007317676.1">
    <property type="nucleotide sequence ID" value="XM_007317614.1"/>
</dbReference>
<dbReference type="AlphaFoldDB" id="F8NT81"/>